<evidence type="ECO:0000313" key="1">
    <source>
        <dbReference type="EMBL" id="GAH76560.1"/>
    </source>
</evidence>
<feature type="non-terminal residue" evidence="1">
    <location>
        <position position="69"/>
    </location>
</feature>
<organism evidence="1">
    <name type="scientific">marine sediment metagenome</name>
    <dbReference type="NCBI Taxonomy" id="412755"/>
    <lineage>
        <taxon>unclassified sequences</taxon>
        <taxon>metagenomes</taxon>
        <taxon>ecological metagenomes</taxon>
    </lineage>
</organism>
<sequence>MNIKPFEARKLQDSQFQELYDLECSVHEEIFPNDQPITFKLWKDLLLHQNPLYTVHRWLAVSDRKERIL</sequence>
<comment type="caution">
    <text evidence="1">The sequence shown here is derived from an EMBL/GenBank/DDBJ whole genome shotgun (WGS) entry which is preliminary data.</text>
</comment>
<protein>
    <submittedName>
        <fullName evidence="1">Uncharacterized protein</fullName>
    </submittedName>
</protein>
<dbReference type="EMBL" id="BARU01044180">
    <property type="protein sequence ID" value="GAH76560.1"/>
    <property type="molecule type" value="Genomic_DNA"/>
</dbReference>
<reference evidence="1" key="1">
    <citation type="journal article" date="2014" name="Front. Microbiol.">
        <title>High frequency of phylogenetically diverse reductive dehalogenase-homologous genes in deep subseafloor sedimentary metagenomes.</title>
        <authorList>
            <person name="Kawai M."/>
            <person name="Futagami T."/>
            <person name="Toyoda A."/>
            <person name="Takaki Y."/>
            <person name="Nishi S."/>
            <person name="Hori S."/>
            <person name="Arai W."/>
            <person name="Tsubouchi T."/>
            <person name="Morono Y."/>
            <person name="Uchiyama I."/>
            <person name="Ito T."/>
            <person name="Fujiyama A."/>
            <person name="Inagaki F."/>
            <person name="Takami H."/>
        </authorList>
    </citation>
    <scope>NUCLEOTIDE SEQUENCE</scope>
    <source>
        <strain evidence="1">Expedition CK06-06</strain>
    </source>
</reference>
<gene>
    <name evidence="1" type="ORF">S03H2_67470</name>
</gene>
<dbReference type="AlphaFoldDB" id="X1J4Z5"/>
<name>X1J4Z5_9ZZZZ</name>
<accession>X1J4Z5</accession>
<proteinExistence type="predicted"/>